<dbReference type="Pfam" id="PF12833">
    <property type="entry name" value="HTH_18"/>
    <property type="match status" value="1"/>
</dbReference>
<gene>
    <name evidence="15" type="ORF">VSVS05_04118</name>
</gene>
<keyword evidence="9" id="KW-0805">Transcription regulation</keyword>
<organism evidence="15 16">
    <name type="scientific">Vibrio scophthalmi</name>
    <dbReference type="NCBI Taxonomy" id="45658"/>
    <lineage>
        <taxon>Bacteria</taxon>
        <taxon>Pseudomonadati</taxon>
        <taxon>Pseudomonadota</taxon>
        <taxon>Gammaproteobacteria</taxon>
        <taxon>Vibrionales</taxon>
        <taxon>Vibrionaceae</taxon>
        <taxon>Vibrio</taxon>
    </lineage>
</organism>
<dbReference type="GO" id="GO:0008168">
    <property type="term" value="F:methyltransferase activity"/>
    <property type="evidence" value="ECO:0007669"/>
    <property type="project" value="UniProtKB-KW"/>
</dbReference>
<feature type="domain" description="HTH araC/xylS-type" evidence="14">
    <location>
        <begin position="97"/>
        <end position="195"/>
    </location>
</feature>
<keyword evidence="11" id="KW-0010">Activator</keyword>
<dbReference type="InterPro" id="IPR003265">
    <property type="entry name" value="HhH-GPD_domain"/>
</dbReference>
<keyword evidence="16" id="KW-1185">Reference proteome</keyword>
<name>A0A1C7FIK4_9VIBR</name>
<comment type="cofactor">
    <cofactor evidence="2">
        <name>Zn(2+)</name>
        <dbReference type="ChEBI" id="CHEBI:29105"/>
    </cofactor>
</comment>
<evidence type="ECO:0000259" key="14">
    <source>
        <dbReference type="PROSITE" id="PS01124"/>
    </source>
</evidence>
<evidence type="ECO:0000256" key="6">
    <source>
        <dbReference type="ARBA" id="ARBA00022723"/>
    </source>
</evidence>
<dbReference type="AlphaFoldDB" id="A0A1C7FIK4"/>
<dbReference type="SUPFAM" id="SSF55945">
    <property type="entry name" value="TATA-box binding protein-like"/>
    <property type="match status" value="1"/>
</dbReference>
<dbReference type="GO" id="GO:0032259">
    <property type="term" value="P:methylation"/>
    <property type="evidence" value="ECO:0007669"/>
    <property type="project" value="UniProtKB-KW"/>
</dbReference>
<dbReference type="GO" id="GO:0032993">
    <property type="term" value="C:protein-DNA complex"/>
    <property type="evidence" value="ECO:0007669"/>
    <property type="project" value="TreeGrafter"/>
</dbReference>
<dbReference type="GO" id="GO:0008270">
    <property type="term" value="F:zinc ion binding"/>
    <property type="evidence" value="ECO:0007669"/>
    <property type="project" value="InterPro"/>
</dbReference>
<dbReference type="SMART" id="SM00478">
    <property type="entry name" value="ENDO3c"/>
    <property type="match status" value="1"/>
</dbReference>
<dbReference type="Proteomes" id="UP000092528">
    <property type="component" value="Chromosome 2"/>
</dbReference>
<protein>
    <recommendedName>
        <fullName evidence="3">DNA-3-methyladenine glycosylase II</fullName>
        <ecNumber evidence="3">3.2.2.21</ecNumber>
    </recommendedName>
</protein>
<evidence type="ECO:0000256" key="8">
    <source>
        <dbReference type="ARBA" id="ARBA00022833"/>
    </source>
</evidence>
<keyword evidence="4" id="KW-0489">Methyltransferase</keyword>
<evidence type="ECO:0000256" key="9">
    <source>
        <dbReference type="ARBA" id="ARBA00023015"/>
    </source>
</evidence>
<evidence type="ECO:0000256" key="10">
    <source>
        <dbReference type="ARBA" id="ARBA00023125"/>
    </source>
</evidence>
<dbReference type="GeneID" id="96874322"/>
<dbReference type="SUPFAM" id="SSF46689">
    <property type="entry name" value="Homeodomain-like"/>
    <property type="match status" value="2"/>
</dbReference>
<dbReference type="EMBL" id="CP016415">
    <property type="protein sequence ID" value="ANU39154.1"/>
    <property type="molecule type" value="Genomic_DNA"/>
</dbReference>
<dbReference type="EC" id="3.2.2.21" evidence="3"/>
<evidence type="ECO:0000256" key="5">
    <source>
        <dbReference type="ARBA" id="ARBA00022679"/>
    </source>
</evidence>
<keyword evidence="15" id="KW-0378">Hydrolase</keyword>
<dbReference type="GO" id="GO:0008725">
    <property type="term" value="F:DNA-3-methyladenine glycosylase activity"/>
    <property type="evidence" value="ECO:0007669"/>
    <property type="project" value="TreeGrafter"/>
</dbReference>
<dbReference type="Pfam" id="PF06029">
    <property type="entry name" value="AlkA_N"/>
    <property type="match status" value="1"/>
</dbReference>
<evidence type="ECO:0000256" key="11">
    <source>
        <dbReference type="ARBA" id="ARBA00023159"/>
    </source>
</evidence>
<dbReference type="Gene3D" id="3.30.310.20">
    <property type="entry name" value="DNA-3-methyladenine glycosylase AlkA, N-terminal domain"/>
    <property type="match status" value="1"/>
</dbReference>
<dbReference type="GO" id="GO:0006285">
    <property type="term" value="P:base-excision repair, AP site formation"/>
    <property type="evidence" value="ECO:0007669"/>
    <property type="project" value="TreeGrafter"/>
</dbReference>
<sequence>MPDIDSMAHSQGKLHRQYQRARQARDARFDGRFFVAVKTTKIFCRPICPANLPKEENVEYFDDAAQALHAGYRPCLRCRPDSAPNSWAWQGTATSFERALKLIELGELQHTTLDKLAERLGITDRYLRQLFQQRLGMSPKQYALYHQLMFAKQLLHNSNMSITDIGFASGFNSTRRFNDAFRKALNLTPSALRRASHLPVETHTIELSYRGAFYWQYALNFYRLRAIEGLEWVGESDYQRRFQLGEASGMLTAHFARKANTVQLEFELSDISQLKALVNQVRRMLDLDADTDVIEQHFHTLDPRFVRYSGLRIPGVWSAWEAGVRAILGQQVSIKAAINQLNLLVSTLQPQGVTHFPRAKEVAEADLSFLRMPQSRKETLKRFAELMVGDPDADFSQWLAVKGIGPWTVNYAALRGLSQPDCFLDGDLVVKKSLQQFPSINATAVAPFGSYATFHLWSHAG</sequence>
<accession>A0A1C7FIK4</accession>
<dbReference type="PATRIC" id="fig|45658.7.peg.4094"/>
<dbReference type="PROSITE" id="PS01124">
    <property type="entry name" value="HTH_ARAC_FAMILY_2"/>
    <property type="match status" value="1"/>
</dbReference>
<dbReference type="InterPro" id="IPR018062">
    <property type="entry name" value="HTH_AraC-typ_CS"/>
</dbReference>
<dbReference type="PROSITE" id="PS00041">
    <property type="entry name" value="HTH_ARAC_FAMILY_1"/>
    <property type="match status" value="1"/>
</dbReference>
<dbReference type="GO" id="GO:0005737">
    <property type="term" value="C:cytoplasm"/>
    <property type="evidence" value="ECO:0007669"/>
    <property type="project" value="TreeGrafter"/>
</dbReference>
<keyword evidence="10" id="KW-0238">DNA-binding</keyword>
<dbReference type="SUPFAM" id="SSF48150">
    <property type="entry name" value="DNA-glycosylase"/>
    <property type="match status" value="1"/>
</dbReference>
<dbReference type="InterPro" id="IPR035451">
    <property type="entry name" value="Ada-like_dom_sf"/>
</dbReference>
<evidence type="ECO:0000256" key="1">
    <source>
        <dbReference type="ARBA" id="ARBA00000086"/>
    </source>
</evidence>
<dbReference type="InterPro" id="IPR037046">
    <property type="entry name" value="AlkA_N_sf"/>
</dbReference>
<dbReference type="SUPFAM" id="SSF57884">
    <property type="entry name" value="Ada DNA repair protein, N-terminal domain (N-Ada 10)"/>
    <property type="match status" value="1"/>
</dbReference>
<dbReference type="InterPro" id="IPR011257">
    <property type="entry name" value="DNA_glycosylase"/>
</dbReference>
<dbReference type="GO" id="GO:0043916">
    <property type="term" value="F:DNA-7-methylguanine glycosylase activity"/>
    <property type="evidence" value="ECO:0007669"/>
    <property type="project" value="TreeGrafter"/>
</dbReference>
<dbReference type="InterPro" id="IPR018060">
    <property type="entry name" value="HTH_AraC"/>
</dbReference>
<evidence type="ECO:0000256" key="2">
    <source>
        <dbReference type="ARBA" id="ARBA00001947"/>
    </source>
</evidence>
<dbReference type="GO" id="GO:0043565">
    <property type="term" value="F:sequence-specific DNA binding"/>
    <property type="evidence" value="ECO:0007669"/>
    <property type="project" value="InterPro"/>
</dbReference>
<keyword evidence="13" id="KW-0234">DNA repair</keyword>
<dbReference type="PANTHER" id="PTHR43003:SF13">
    <property type="entry name" value="DNA-3-METHYLADENINE GLYCOSYLASE 2"/>
    <property type="match status" value="1"/>
</dbReference>
<dbReference type="SMART" id="SM01009">
    <property type="entry name" value="AlkA_N"/>
    <property type="match status" value="1"/>
</dbReference>
<evidence type="ECO:0000313" key="16">
    <source>
        <dbReference type="Proteomes" id="UP000092528"/>
    </source>
</evidence>
<dbReference type="InterPro" id="IPR009057">
    <property type="entry name" value="Homeodomain-like_sf"/>
</dbReference>
<proteinExistence type="predicted"/>
<keyword evidence="12" id="KW-0804">Transcription</keyword>
<dbReference type="Pfam" id="PF02805">
    <property type="entry name" value="Ada_Zn_binding"/>
    <property type="match status" value="1"/>
</dbReference>
<dbReference type="Gene3D" id="1.10.10.60">
    <property type="entry name" value="Homeodomain-like"/>
    <property type="match status" value="2"/>
</dbReference>
<dbReference type="InterPro" id="IPR051912">
    <property type="entry name" value="Alkylbase_DNA_Glycosylase/TA"/>
</dbReference>
<reference evidence="15 16" key="1">
    <citation type="submission" date="2016-07" db="EMBL/GenBank/DDBJ databases">
        <title>Genome sequencing of Vibrio scophthalmi strain VS-05, an isolated from Paralichthys olivaceus.</title>
        <authorList>
            <person name="Han H.-J."/>
        </authorList>
    </citation>
    <scope>NUCLEOTIDE SEQUENCE [LARGE SCALE GENOMIC DNA]</scope>
    <source>
        <strain evidence="15 16">VS-05</strain>
    </source>
</reference>
<keyword evidence="15" id="KW-0326">Glycosidase</keyword>
<dbReference type="RefSeq" id="WP_156785365.1">
    <property type="nucleotide sequence ID" value="NZ_CP016415.1"/>
</dbReference>
<evidence type="ECO:0000256" key="13">
    <source>
        <dbReference type="ARBA" id="ARBA00023204"/>
    </source>
</evidence>
<dbReference type="Gene3D" id="1.10.340.30">
    <property type="entry name" value="Hypothetical protein, domain 2"/>
    <property type="match status" value="1"/>
</dbReference>
<dbReference type="FunFam" id="3.40.10.10:FF:000001">
    <property type="entry name" value="DNA-3-methyladenine glycosylase 2"/>
    <property type="match status" value="1"/>
</dbReference>
<dbReference type="InterPro" id="IPR010316">
    <property type="entry name" value="AlkA_N"/>
</dbReference>
<keyword evidence="7" id="KW-0227">DNA damage</keyword>
<dbReference type="STRING" id="45658.VSVS12_03073"/>
<comment type="catalytic activity">
    <reaction evidence="1">
        <text>Hydrolysis of alkylated DNA, releasing 3-methyladenine, 3-methylguanine, 7-methylguanine and 7-methyladenine.</text>
        <dbReference type="EC" id="3.2.2.21"/>
    </reaction>
</comment>
<keyword evidence="5" id="KW-0808">Transferase</keyword>
<evidence type="ECO:0000256" key="12">
    <source>
        <dbReference type="ARBA" id="ARBA00023163"/>
    </source>
</evidence>
<evidence type="ECO:0000256" key="7">
    <source>
        <dbReference type="ARBA" id="ARBA00022763"/>
    </source>
</evidence>
<evidence type="ECO:0000256" key="3">
    <source>
        <dbReference type="ARBA" id="ARBA00012000"/>
    </source>
</evidence>
<evidence type="ECO:0000313" key="15">
    <source>
        <dbReference type="EMBL" id="ANU39154.1"/>
    </source>
</evidence>
<dbReference type="SMART" id="SM00342">
    <property type="entry name" value="HTH_ARAC"/>
    <property type="match status" value="1"/>
</dbReference>
<dbReference type="GO" id="GO:0003700">
    <property type="term" value="F:DNA-binding transcription factor activity"/>
    <property type="evidence" value="ECO:0007669"/>
    <property type="project" value="InterPro"/>
</dbReference>
<keyword evidence="6" id="KW-0479">Metal-binding</keyword>
<dbReference type="PANTHER" id="PTHR43003">
    <property type="entry name" value="DNA-3-METHYLADENINE GLYCOSYLASE"/>
    <property type="match status" value="1"/>
</dbReference>
<keyword evidence="8" id="KW-0862">Zinc</keyword>
<dbReference type="GO" id="GO:0032131">
    <property type="term" value="F:alkylated DNA binding"/>
    <property type="evidence" value="ECO:0007669"/>
    <property type="project" value="TreeGrafter"/>
</dbReference>
<evidence type="ECO:0000256" key="4">
    <source>
        <dbReference type="ARBA" id="ARBA00022603"/>
    </source>
</evidence>
<dbReference type="Gene3D" id="3.40.10.10">
    <property type="entry name" value="DNA Methylphosphotriester Repair Domain"/>
    <property type="match status" value="1"/>
</dbReference>
<dbReference type="GO" id="GO:0006307">
    <property type="term" value="P:DNA alkylation repair"/>
    <property type="evidence" value="ECO:0007669"/>
    <property type="project" value="TreeGrafter"/>
</dbReference>
<dbReference type="InterPro" id="IPR004026">
    <property type="entry name" value="Ada_DNA_repair_Zn-bd"/>
</dbReference>